<feature type="domain" description="Nudix hydrolase" evidence="3">
    <location>
        <begin position="18"/>
        <end position="149"/>
    </location>
</feature>
<dbReference type="PRINTS" id="PR00502">
    <property type="entry name" value="NUDIXFAMILY"/>
</dbReference>
<comment type="caution">
    <text evidence="4">The sequence shown here is derived from an EMBL/GenBank/DDBJ whole genome shotgun (WGS) entry which is preliminary data.</text>
</comment>
<protein>
    <submittedName>
        <fullName evidence="4">NUDIX hydrolase</fullName>
    </submittedName>
</protein>
<comment type="cofactor">
    <cofactor evidence="1">
        <name>Mg(2+)</name>
        <dbReference type="ChEBI" id="CHEBI:18420"/>
    </cofactor>
</comment>
<dbReference type="Proteomes" id="UP001597267">
    <property type="component" value="Unassembled WGS sequence"/>
</dbReference>
<dbReference type="SUPFAM" id="SSF55811">
    <property type="entry name" value="Nudix"/>
    <property type="match status" value="1"/>
</dbReference>
<accession>A0ABW4JAE2</accession>
<name>A0ABW4JAE2_9LACO</name>
<evidence type="ECO:0000313" key="4">
    <source>
        <dbReference type="EMBL" id="MFD1672669.1"/>
    </source>
</evidence>
<organism evidence="4 5">
    <name type="scientific">Agrilactobacillus yilanensis</name>
    <dbReference type="NCBI Taxonomy" id="2485997"/>
    <lineage>
        <taxon>Bacteria</taxon>
        <taxon>Bacillati</taxon>
        <taxon>Bacillota</taxon>
        <taxon>Bacilli</taxon>
        <taxon>Lactobacillales</taxon>
        <taxon>Lactobacillaceae</taxon>
        <taxon>Agrilactobacillus</taxon>
    </lineage>
</organism>
<dbReference type="InterPro" id="IPR020476">
    <property type="entry name" value="Nudix_hydrolase"/>
</dbReference>
<evidence type="ECO:0000256" key="1">
    <source>
        <dbReference type="ARBA" id="ARBA00001946"/>
    </source>
</evidence>
<dbReference type="RefSeq" id="WP_125713325.1">
    <property type="nucleotide sequence ID" value="NZ_JBHTOP010000026.1"/>
</dbReference>
<dbReference type="InterPro" id="IPR015797">
    <property type="entry name" value="NUDIX_hydrolase-like_dom_sf"/>
</dbReference>
<sequence length="154" mass="17294">MANYIKDIRAKVDHMPILLNAAAGAIVNDQHQILLQERADTHDWSLPGGYMEYGESFEQTVLREVAEDSGLNVEIIAPINIFDQGFTEYPNGDVAQVISMLYLVAPIGGHLIEAPTDETLSLRYFDFDNLPPLLNQQNKDMIQATKNYIPQTNM</sequence>
<evidence type="ECO:0000259" key="3">
    <source>
        <dbReference type="PROSITE" id="PS51462"/>
    </source>
</evidence>
<dbReference type="InterPro" id="IPR000086">
    <property type="entry name" value="NUDIX_hydrolase_dom"/>
</dbReference>
<dbReference type="GO" id="GO:0016787">
    <property type="term" value="F:hydrolase activity"/>
    <property type="evidence" value="ECO:0007669"/>
    <property type="project" value="UniProtKB-KW"/>
</dbReference>
<dbReference type="Pfam" id="PF00293">
    <property type="entry name" value="NUDIX"/>
    <property type="match status" value="1"/>
</dbReference>
<evidence type="ECO:0000256" key="2">
    <source>
        <dbReference type="ARBA" id="ARBA00022801"/>
    </source>
</evidence>
<reference evidence="5" key="1">
    <citation type="journal article" date="2019" name="Int. J. Syst. Evol. Microbiol.">
        <title>The Global Catalogue of Microorganisms (GCM) 10K type strain sequencing project: providing services to taxonomists for standard genome sequencing and annotation.</title>
        <authorList>
            <consortium name="The Broad Institute Genomics Platform"/>
            <consortium name="The Broad Institute Genome Sequencing Center for Infectious Disease"/>
            <person name="Wu L."/>
            <person name="Ma J."/>
        </authorList>
    </citation>
    <scope>NUCLEOTIDE SEQUENCE [LARGE SCALE GENOMIC DNA]</scope>
    <source>
        <strain evidence="5">CCM 8896</strain>
    </source>
</reference>
<dbReference type="CDD" id="cd04677">
    <property type="entry name" value="NUDIX_Hydrolase"/>
    <property type="match status" value="1"/>
</dbReference>
<dbReference type="PANTHER" id="PTHR43046:SF2">
    <property type="entry name" value="8-OXO-DGTP DIPHOSPHATASE-RELATED"/>
    <property type="match status" value="1"/>
</dbReference>
<evidence type="ECO:0000313" key="5">
    <source>
        <dbReference type="Proteomes" id="UP001597267"/>
    </source>
</evidence>
<dbReference type="EMBL" id="JBHTOP010000026">
    <property type="protein sequence ID" value="MFD1672669.1"/>
    <property type="molecule type" value="Genomic_DNA"/>
</dbReference>
<dbReference type="PROSITE" id="PS51462">
    <property type="entry name" value="NUDIX"/>
    <property type="match status" value="1"/>
</dbReference>
<gene>
    <name evidence="4" type="ORF">ACFQ5M_11195</name>
</gene>
<dbReference type="Gene3D" id="3.90.79.10">
    <property type="entry name" value="Nucleoside Triphosphate Pyrophosphohydrolase"/>
    <property type="match status" value="1"/>
</dbReference>
<keyword evidence="2 4" id="KW-0378">Hydrolase</keyword>
<keyword evidence="5" id="KW-1185">Reference proteome</keyword>
<dbReference type="PANTHER" id="PTHR43046">
    <property type="entry name" value="GDP-MANNOSE MANNOSYL HYDROLASE"/>
    <property type="match status" value="1"/>
</dbReference>
<proteinExistence type="predicted"/>